<evidence type="ECO:0000256" key="5">
    <source>
        <dbReference type="ARBA" id="ARBA00023040"/>
    </source>
</evidence>
<evidence type="ECO:0000256" key="7">
    <source>
        <dbReference type="ARBA" id="ARBA00023170"/>
    </source>
</evidence>
<protein>
    <submittedName>
        <fullName evidence="12">RYamide receptor</fullName>
    </submittedName>
</protein>
<evidence type="ECO:0000256" key="2">
    <source>
        <dbReference type="ARBA" id="ARBA00010663"/>
    </source>
</evidence>
<comment type="caution">
    <text evidence="12">The sequence shown here is derived from an EMBL/GenBank/DDBJ whole genome shotgun (WGS) entry which is preliminary data.</text>
</comment>
<reference evidence="12 13" key="1">
    <citation type="submission" date="2020-10" db="EMBL/GenBank/DDBJ databases">
        <authorList>
            <person name="Klimov P.B."/>
            <person name="Dyachkov S.M."/>
            <person name="Chetverikov P.E."/>
        </authorList>
    </citation>
    <scope>NUCLEOTIDE SEQUENCE [LARGE SCALE GENOMIC DNA]</scope>
    <source>
        <strain evidence="12">BMOC 18-1129-001#AD2665</strain>
        <tissue evidence="12">Entire mites</tissue>
    </source>
</reference>
<evidence type="ECO:0000256" key="8">
    <source>
        <dbReference type="ARBA" id="ARBA00023224"/>
    </source>
</evidence>
<dbReference type="PANTHER" id="PTHR24238">
    <property type="entry name" value="G-PROTEIN COUPLED RECEPTOR"/>
    <property type="match status" value="1"/>
</dbReference>
<dbReference type="PRINTS" id="PR00237">
    <property type="entry name" value="GPCRRHODOPSN"/>
</dbReference>
<keyword evidence="4 10" id="KW-1133">Transmembrane helix</keyword>
<evidence type="ECO:0000313" key="13">
    <source>
        <dbReference type="Proteomes" id="UP000825002"/>
    </source>
</evidence>
<dbReference type="PROSITE" id="PS00237">
    <property type="entry name" value="G_PROTEIN_RECEP_F1_1"/>
    <property type="match status" value="1"/>
</dbReference>
<dbReference type="Pfam" id="PF00001">
    <property type="entry name" value="7tm_1"/>
    <property type="match status" value="1"/>
</dbReference>
<organism evidence="12 13">
    <name type="scientific">Fragariocoptes setiger</name>
    <dbReference type="NCBI Taxonomy" id="1670756"/>
    <lineage>
        <taxon>Eukaryota</taxon>
        <taxon>Metazoa</taxon>
        <taxon>Ecdysozoa</taxon>
        <taxon>Arthropoda</taxon>
        <taxon>Chelicerata</taxon>
        <taxon>Arachnida</taxon>
        <taxon>Acari</taxon>
        <taxon>Acariformes</taxon>
        <taxon>Trombidiformes</taxon>
        <taxon>Prostigmata</taxon>
        <taxon>Eupodina</taxon>
        <taxon>Eriophyoidea</taxon>
        <taxon>Phytoptidae</taxon>
        <taxon>Fragariocoptes</taxon>
    </lineage>
</organism>
<gene>
    <name evidence="12" type="primary">RYa-R</name>
    <name evidence="12" type="ORF">GZH46_02109</name>
</gene>
<evidence type="ECO:0000256" key="4">
    <source>
        <dbReference type="ARBA" id="ARBA00022989"/>
    </source>
</evidence>
<dbReference type="InterPro" id="IPR017452">
    <property type="entry name" value="GPCR_Rhodpsn_7TM"/>
</dbReference>
<keyword evidence="8 9" id="KW-0807">Transducer</keyword>
<keyword evidence="5 9" id="KW-0297">G-protein coupled receptor</keyword>
<dbReference type="InterPro" id="IPR000276">
    <property type="entry name" value="GPCR_Rhodpsn"/>
</dbReference>
<keyword evidence="3 9" id="KW-0812">Transmembrane</keyword>
<feature type="transmembrane region" description="Helical" evidence="10">
    <location>
        <begin position="38"/>
        <end position="64"/>
    </location>
</feature>
<evidence type="ECO:0000256" key="6">
    <source>
        <dbReference type="ARBA" id="ARBA00023136"/>
    </source>
</evidence>
<evidence type="ECO:0000259" key="11">
    <source>
        <dbReference type="PROSITE" id="PS50262"/>
    </source>
</evidence>
<feature type="domain" description="G-protein coupled receptors family 1 profile" evidence="11">
    <location>
        <begin position="17"/>
        <end position="217"/>
    </location>
</feature>
<evidence type="ECO:0000256" key="9">
    <source>
        <dbReference type="RuleBase" id="RU000688"/>
    </source>
</evidence>
<feature type="transmembrane region" description="Helical" evidence="10">
    <location>
        <begin position="118"/>
        <end position="143"/>
    </location>
</feature>
<proteinExistence type="inferred from homology"/>
<dbReference type="Gene3D" id="1.20.1070.10">
    <property type="entry name" value="Rhodopsin 7-helix transmembrane proteins"/>
    <property type="match status" value="1"/>
</dbReference>
<dbReference type="EMBL" id="JAIFTH010000510">
    <property type="protein sequence ID" value="KAG9509378.1"/>
    <property type="molecule type" value="Genomic_DNA"/>
</dbReference>
<dbReference type="SUPFAM" id="SSF81321">
    <property type="entry name" value="Family A G protein-coupled receptor-like"/>
    <property type="match status" value="1"/>
</dbReference>
<sequence>LLMYCMYCSLAVAGITSNLIVCYIIVSSQRMRTATNLFLINLAVGDIMMSCLCIPFAFVSNLIYQYWPFGSVMCVVVSYAQANSVFVSAYTMVAISIDRYLAIMYPMRLRMTKLQAKILIAVIWSAAVLTSLPTALLSGLAPISGSEHESCVEQWDNPDSRYYYSMALMVLQYFLPLLVLVITYTRIGIVVWGKRTPGEAENARDARIARSKRKLKC</sequence>
<evidence type="ECO:0000256" key="3">
    <source>
        <dbReference type="ARBA" id="ARBA00022692"/>
    </source>
</evidence>
<comment type="similarity">
    <text evidence="2 9">Belongs to the G-protein coupled receptor 1 family.</text>
</comment>
<evidence type="ECO:0000256" key="10">
    <source>
        <dbReference type="SAM" id="Phobius"/>
    </source>
</evidence>
<feature type="transmembrane region" description="Helical" evidence="10">
    <location>
        <begin position="76"/>
        <end position="97"/>
    </location>
</feature>
<feature type="non-terminal residue" evidence="12">
    <location>
        <position position="1"/>
    </location>
</feature>
<evidence type="ECO:0000313" key="12">
    <source>
        <dbReference type="EMBL" id="KAG9509378.1"/>
    </source>
</evidence>
<dbReference type="PROSITE" id="PS50262">
    <property type="entry name" value="G_PROTEIN_RECEP_F1_2"/>
    <property type="match status" value="1"/>
</dbReference>
<feature type="transmembrane region" description="Helical" evidence="10">
    <location>
        <begin position="6"/>
        <end position="26"/>
    </location>
</feature>
<dbReference type="Proteomes" id="UP000825002">
    <property type="component" value="Unassembled WGS sequence"/>
</dbReference>
<feature type="transmembrane region" description="Helical" evidence="10">
    <location>
        <begin position="163"/>
        <end position="185"/>
    </location>
</feature>
<keyword evidence="13" id="KW-1185">Reference proteome</keyword>
<comment type="subcellular location">
    <subcellularLocation>
        <location evidence="1">Membrane</location>
        <topology evidence="1">Multi-pass membrane protein</topology>
    </subcellularLocation>
</comment>
<keyword evidence="7 9" id="KW-0675">Receptor</keyword>
<evidence type="ECO:0000256" key="1">
    <source>
        <dbReference type="ARBA" id="ARBA00004141"/>
    </source>
</evidence>
<keyword evidence="6 10" id="KW-0472">Membrane</keyword>
<dbReference type="PANTHER" id="PTHR24238:SF73">
    <property type="entry name" value="RYAMIDE RECEPTOR"/>
    <property type="match status" value="1"/>
</dbReference>
<name>A0ABQ7S7J7_9ACAR</name>
<accession>A0ABQ7S7J7</accession>